<dbReference type="HAMAP" id="MF_01364_B">
    <property type="entry name" value="Ribosomal_uS14_2_B"/>
    <property type="match status" value="1"/>
</dbReference>
<keyword evidence="2 10" id="KW-0699">rRNA-binding</keyword>
<dbReference type="GO" id="GO:0015935">
    <property type="term" value="C:small ribosomal subunit"/>
    <property type="evidence" value="ECO:0007669"/>
    <property type="project" value="TreeGrafter"/>
</dbReference>
<dbReference type="InterPro" id="IPR023053">
    <property type="entry name" value="Ribosomal_uS14_bact"/>
</dbReference>
<keyword evidence="4 10" id="KW-0694">RNA-binding</keyword>
<evidence type="ECO:0000313" key="11">
    <source>
        <dbReference type="EMBL" id="CAA9477836.1"/>
    </source>
</evidence>
<comment type="cofactor">
    <cofactor evidence="10">
        <name>Zn(2+)</name>
        <dbReference type="ChEBI" id="CHEBI:29105"/>
    </cofactor>
    <text evidence="10">Binds 1 zinc ion per subunit.</text>
</comment>
<evidence type="ECO:0000256" key="7">
    <source>
        <dbReference type="ARBA" id="ARBA00035167"/>
    </source>
</evidence>
<keyword evidence="1 10" id="KW-0479">Metal-binding</keyword>
<protein>
    <recommendedName>
        <fullName evidence="7 10">Small ribosomal subunit protein uS14</fullName>
    </recommendedName>
</protein>
<keyword evidence="6 10" id="KW-0687">Ribonucleoprotein</keyword>
<evidence type="ECO:0000256" key="10">
    <source>
        <dbReference type="HAMAP-Rule" id="MF_01364"/>
    </source>
</evidence>
<reference evidence="11" key="1">
    <citation type="submission" date="2020-02" db="EMBL/GenBank/DDBJ databases">
        <authorList>
            <person name="Meier V. D."/>
        </authorList>
    </citation>
    <scope>NUCLEOTIDE SEQUENCE</scope>
    <source>
        <strain evidence="11">AVDCRST_MAG13</strain>
    </source>
</reference>
<dbReference type="GO" id="GO:0003735">
    <property type="term" value="F:structural constituent of ribosome"/>
    <property type="evidence" value="ECO:0007669"/>
    <property type="project" value="InterPro"/>
</dbReference>
<feature type="binding site" evidence="10">
    <location>
        <position position="43"/>
    </location>
    <ligand>
        <name>Zn(2+)</name>
        <dbReference type="ChEBI" id="CHEBI:29105"/>
    </ligand>
</feature>
<evidence type="ECO:0000256" key="6">
    <source>
        <dbReference type="ARBA" id="ARBA00023274"/>
    </source>
</evidence>
<comment type="subunit">
    <text evidence="8 10">Part of the 30S ribosomal subunit. Contacts proteins S3 and S10.</text>
</comment>
<dbReference type="GO" id="GO:0019843">
    <property type="term" value="F:rRNA binding"/>
    <property type="evidence" value="ECO:0007669"/>
    <property type="project" value="UniProtKB-UniRule"/>
</dbReference>
<dbReference type="GO" id="GO:0006412">
    <property type="term" value="P:translation"/>
    <property type="evidence" value="ECO:0007669"/>
    <property type="project" value="UniProtKB-UniRule"/>
</dbReference>
<dbReference type="InterPro" id="IPR001209">
    <property type="entry name" value="Ribosomal_uS14"/>
</dbReference>
<dbReference type="GO" id="GO:0008270">
    <property type="term" value="F:zinc ion binding"/>
    <property type="evidence" value="ECO:0007669"/>
    <property type="project" value="UniProtKB-UniRule"/>
</dbReference>
<proteinExistence type="inferred from homology"/>
<evidence type="ECO:0000256" key="2">
    <source>
        <dbReference type="ARBA" id="ARBA00022730"/>
    </source>
</evidence>
<gene>
    <name evidence="10" type="primary">rpsZ</name>
    <name evidence="10" type="synonym">rpsN</name>
    <name evidence="11" type="ORF">AVDCRST_MAG13-969</name>
</gene>
<dbReference type="GO" id="GO:0005737">
    <property type="term" value="C:cytoplasm"/>
    <property type="evidence" value="ECO:0007669"/>
    <property type="project" value="UniProtKB-ARBA"/>
</dbReference>
<dbReference type="Gene3D" id="4.10.830.10">
    <property type="entry name" value="30s Ribosomal Protein S14, Chain N"/>
    <property type="match status" value="1"/>
</dbReference>
<dbReference type="InterPro" id="IPR043140">
    <property type="entry name" value="Ribosomal_uS14_sf"/>
</dbReference>
<feature type="binding site" evidence="10">
    <location>
        <position position="40"/>
    </location>
    <ligand>
        <name>Zn(2+)</name>
        <dbReference type="ChEBI" id="CHEBI:29105"/>
    </ligand>
</feature>
<evidence type="ECO:0000256" key="8">
    <source>
        <dbReference type="ARBA" id="ARBA00047110"/>
    </source>
</evidence>
<sequence>MAKTSQRVRQARGSKYKTREYTRCRRCGRARAVYRKFGICRICLRELAHNGYIPGMTKSSW</sequence>
<dbReference type="EMBL" id="CADCVO010000147">
    <property type="protein sequence ID" value="CAA9477836.1"/>
    <property type="molecule type" value="Genomic_DNA"/>
</dbReference>
<dbReference type="PANTHER" id="PTHR19836:SF19">
    <property type="entry name" value="SMALL RIBOSOMAL SUBUNIT PROTEIN US14M"/>
    <property type="match status" value="1"/>
</dbReference>
<dbReference type="SUPFAM" id="SSF57716">
    <property type="entry name" value="Glucocorticoid receptor-like (DNA-binding domain)"/>
    <property type="match status" value="1"/>
</dbReference>
<evidence type="ECO:0000256" key="3">
    <source>
        <dbReference type="ARBA" id="ARBA00022833"/>
    </source>
</evidence>
<evidence type="ECO:0000256" key="5">
    <source>
        <dbReference type="ARBA" id="ARBA00022980"/>
    </source>
</evidence>
<organism evidence="11">
    <name type="scientific">uncultured Solirubrobacteraceae bacterium</name>
    <dbReference type="NCBI Taxonomy" id="1162706"/>
    <lineage>
        <taxon>Bacteria</taxon>
        <taxon>Bacillati</taxon>
        <taxon>Actinomycetota</taxon>
        <taxon>Thermoleophilia</taxon>
        <taxon>Solirubrobacterales</taxon>
        <taxon>Solirubrobacteraceae</taxon>
        <taxon>environmental samples</taxon>
    </lineage>
</organism>
<name>A0A6J4RXL3_9ACTN</name>
<dbReference type="InterPro" id="IPR018271">
    <property type="entry name" value="Ribosomal_uS14_CS"/>
</dbReference>
<dbReference type="NCBIfam" id="NF005974">
    <property type="entry name" value="PRK08061.1"/>
    <property type="match status" value="1"/>
</dbReference>
<accession>A0A6J4RXL3</accession>
<feature type="binding site" evidence="10">
    <location>
        <position position="24"/>
    </location>
    <ligand>
        <name>Zn(2+)</name>
        <dbReference type="ChEBI" id="CHEBI:29105"/>
    </ligand>
</feature>
<comment type="function">
    <text evidence="10">Binds 16S rRNA, required for the assembly of 30S particles and may also be responsible for determining the conformation of the 16S rRNA at the A site.</text>
</comment>
<dbReference type="FunFam" id="4.10.830.10:FF:000001">
    <property type="entry name" value="30S ribosomal protein S14 type Z"/>
    <property type="match status" value="1"/>
</dbReference>
<dbReference type="Pfam" id="PF00253">
    <property type="entry name" value="Ribosomal_S14"/>
    <property type="match status" value="1"/>
</dbReference>
<dbReference type="PROSITE" id="PS00527">
    <property type="entry name" value="RIBOSOMAL_S14"/>
    <property type="match status" value="1"/>
</dbReference>
<comment type="similarity">
    <text evidence="9 10">Belongs to the universal ribosomal protein uS14 family. Zinc-binding uS14 subfamily.</text>
</comment>
<dbReference type="PANTHER" id="PTHR19836">
    <property type="entry name" value="30S RIBOSOMAL PROTEIN S14"/>
    <property type="match status" value="1"/>
</dbReference>
<evidence type="ECO:0000256" key="4">
    <source>
        <dbReference type="ARBA" id="ARBA00022884"/>
    </source>
</evidence>
<keyword evidence="3 10" id="KW-0862">Zinc</keyword>
<feature type="binding site" evidence="10">
    <location>
        <position position="27"/>
    </location>
    <ligand>
        <name>Zn(2+)</name>
        <dbReference type="ChEBI" id="CHEBI:29105"/>
    </ligand>
</feature>
<evidence type="ECO:0000256" key="9">
    <source>
        <dbReference type="ARBA" id="ARBA00060857"/>
    </source>
</evidence>
<dbReference type="AlphaFoldDB" id="A0A6J4RXL3"/>
<evidence type="ECO:0000256" key="1">
    <source>
        <dbReference type="ARBA" id="ARBA00022723"/>
    </source>
</evidence>
<keyword evidence="5 10" id="KW-0689">Ribosomal protein</keyword>